<protein>
    <submittedName>
        <fullName evidence="1">Uncharacterized protein</fullName>
    </submittedName>
</protein>
<gene>
    <name evidence="1" type="ORF">C5745_05865</name>
</gene>
<organism evidence="1 2">
    <name type="scientific">Sphingobacterium haloxyli</name>
    <dbReference type="NCBI Taxonomy" id="2100533"/>
    <lineage>
        <taxon>Bacteria</taxon>
        <taxon>Pseudomonadati</taxon>
        <taxon>Bacteroidota</taxon>
        <taxon>Sphingobacteriia</taxon>
        <taxon>Sphingobacteriales</taxon>
        <taxon>Sphingobacteriaceae</taxon>
        <taxon>Sphingobacterium</taxon>
    </lineage>
</organism>
<evidence type="ECO:0000313" key="1">
    <source>
        <dbReference type="EMBL" id="PRD48038.1"/>
    </source>
</evidence>
<name>A0A2S9J5G3_9SPHI</name>
<proteinExistence type="predicted"/>
<reference evidence="1 2" key="1">
    <citation type="submission" date="2018-02" db="EMBL/GenBank/DDBJ databases">
        <title>The draft genome of Sphingobacterium sp. 5JN-11.</title>
        <authorList>
            <person name="Liu L."/>
            <person name="Li L."/>
            <person name="Liang L."/>
            <person name="Zhang X."/>
            <person name="Wang T."/>
        </authorList>
    </citation>
    <scope>NUCLEOTIDE SEQUENCE [LARGE SCALE GENOMIC DNA]</scope>
    <source>
        <strain evidence="1 2">5JN-11</strain>
    </source>
</reference>
<dbReference type="OrthoDB" id="713660at2"/>
<evidence type="ECO:0000313" key="2">
    <source>
        <dbReference type="Proteomes" id="UP000239711"/>
    </source>
</evidence>
<sequence>MKKKLDTVGVAEVQAELLALSDQELQQETTALQQNFTEWMEEHFELTPSQLQQLHELPTDFRDKLTDAVAGTLNGRGLIAFTKKEKSQPQQRGENPKDIIIGGQQSVVWRVGDAESTEHGSLSIEISYG</sequence>
<accession>A0A2S9J5G3</accession>
<dbReference type="RefSeq" id="WP_105716065.1">
    <property type="nucleotide sequence ID" value="NZ_PVBQ01000004.1"/>
</dbReference>
<dbReference type="Proteomes" id="UP000239711">
    <property type="component" value="Unassembled WGS sequence"/>
</dbReference>
<keyword evidence="2" id="KW-1185">Reference proteome</keyword>
<dbReference type="AlphaFoldDB" id="A0A2S9J5G3"/>
<dbReference type="EMBL" id="PVBQ01000004">
    <property type="protein sequence ID" value="PRD48038.1"/>
    <property type="molecule type" value="Genomic_DNA"/>
</dbReference>
<comment type="caution">
    <text evidence="1">The sequence shown here is derived from an EMBL/GenBank/DDBJ whole genome shotgun (WGS) entry which is preliminary data.</text>
</comment>